<accession>A0ACB8B5U6</accession>
<organism evidence="1 2">
    <name type="scientific">Leucogyrophana mollusca</name>
    <dbReference type="NCBI Taxonomy" id="85980"/>
    <lineage>
        <taxon>Eukaryota</taxon>
        <taxon>Fungi</taxon>
        <taxon>Dikarya</taxon>
        <taxon>Basidiomycota</taxon>
        <taxon>Agaricomycotina</taxon>
        <taxon>Agaricomycetes</taxon>
        <taxon>Agaricomycetidae</taxon>
        <taxon>Boletales</taxon>
        <taxon>Boletales incertae sedis</taxon>
        <taxon>Leucogyrophana</taxon>
    </lineage>
</organism>
<dbReference type="Proteomes" id="UP000790709">
    <property type="component" value="Unassembled WGS sequence"/>
</dbReference>
<comment type="caution">
    <text evidence="1">The sequence shown here is derived from an EMBL/GenBank/DDBJ whole genome shotgun (WGS) entry which is preliminary data.</text>
</comment>
<dbReference type="EMBL" id="MU266569">
    <property type="protein sequence ID" value="KAH7920596.1"/>
    <property type="molecule type" value="Genomic_DNA"/>
</dbReference>
<protein>
    <submittedName>
        <fullName evidence="1">Uncharacterized protein</fullName>
    </submittedName>
</protein>
<gene>
    <name evidence="1" type="ORF">BV22DRAFT_790298</name>
</gene>
<evidence type="ECO:0000313" key="1">
    <source>
        <dbReference type="EMBL" id="KAH7920596.1"/>
    </source>
</evidence>
<keyword evidence="2" id="KW-1185">Reference proteome</keyword>
<reference evidence="1" key="1">
    <citation type="journal article" date="2021" name="New Phytol.">
        <title>Evolutionary innovations through gain and loss of genes in the ectomycorrhizal Boletales.</title>
        <authorList>
            <person name="Wu G."/>
            <person name="Miyauchi S."/>
            <person name="Morin E."/>
            <person name="Kuo A."/>
            <person name="Drula E."/>
            <person name="Varga T."/>
            <person name="Kohler A."/>
            <person name="Feng B."/>
            <person name="Cao Y."/>
            <person name="Lipzen A."/>
            <person name="Daum C."/>
            <person name="Hundley H."/>
            <person name="Pangilinan J."/>
            <person name="Johnson J."/>
            <person name="Barry K."/>
            <person name="LaButti K."/>
            <person name="Ng V."/>
            <person name="Ahrendt S."/>
            <person name="Min B."/>
            <person name="Choi I.G."/>
            <person name="Park H."/>
            <person name="Plett J.M."/>
            <person name="Magnuson J."/>
            <person name="Spatafora J.W."/>
            <person name="Nagy L.G."/>
            <person name="Henrissat B."/>
            <person name="Grigoriev I.V."/>
            <person name="Yang Z.L."/>
            <person name="Xu J."/>
            <person name="Martin F.M."/>
        </authorList>
    </citation>
    <scope>NUCLEOTIDE SEQUENCE</scope>
    <source>
        <strain evidence="1">KUC20120723A-06</strain>
    </source>
</reference>
<sequence>MLVEAALRQHRISVFNFVPGLGACGYTNTSTQFVASVPSVFFHSFPGAGANPNDNPICTYDVTIIHNTTSVTAQIVDYCTQCADTSIGLSTSAFAKFADPSVGVVNNVSWAVTST</sequence>
<proteinExistence type="predicted"/>
<name>A0ACB8B5U6_9AGAM</name>
<evidence type="ECO:0000313" key="2">
    <source>
        <dbReference type="Proteomes" id="UP000790709"/>
    </source>
</evidence>